<dbReference type="Gene3D" id="3.10.180.10">
    <property type="entry name" value="2,3-Dihydroxybiphenyl 1,2-Dioxygenase, domain 1"/>
    <property type="match status" value="1"/>
</dbReference>
<dbReference type="InterPro" id="IPR037523">
    <property type="entry name" value="VOC_core"/>
</dbReference>
<dbReference type="Pfam" id="PF00903">
    <property type="entry name" value="Glyoxalase"/>
    <property type="match status" value="1"/>
</dbReference>
<dbReference type="PANTHER" id="PTHR21366">
    <property type="entry name" value="GLYOXALASE FAMILY PROTEIN"/>
    <property type="match status" value="1"/>
</dbReference>
<keyword evidence="2" id="KW-0223">Dioxygenase</keyword>
<gene>
    <name evidence="2" type="ORF">SAMN04488094_102548</name>
</gene>
<accession>A0A1I1GFT8</accession>
<dbReference type="AlphaFoldDB" id="A0A1I1GFT8"/>
<dbReference type="InterPro" id="IPR029068">
    <property type="entry name" value="Glyas_Bleomycin-R_OHBP_Dase"/>
</dbReference>
<dbReference type="SUPFAM" id="SSF54593">
    <property type="entry name" value="Glyoxalase/Bleomycin resistance protein/Dihydroxybiphenyl dioxygenase"/>
    <property type="match status" value="1"/>
</dbReference>
<keyword evidence="3" id="KW-1185">Reference proteome</keyword>
<evidence type="ECO:0000313" key="2">
    <source>
        <dbReference type="EMBL" id="SFC10285.1"/>
    </source>
</evidence>
<organism evidence="2 3">
    <name type="scientific">Tropicimonas isoalkanivorans</name>
    <dbReference type="NCBI Taxonomy" id="441112"/>
    <lineage>
        <taxon>Bacteria</taxon>
        <taxon>Pseudomonadati</taxon>
        <taxon>Pseudomonadota</taxon>
        <taxon>Alphaproteobacteria</taxon>
        <taxon>Rhodobacterales</taxon>
        <taxon>Roseobacteraceae</taxon>
        <taxon>Tropicimonas</taxon>
    </lineage>
</organism>
<dbReference type="InterPro" id="IPR050383">
    <property type="entry name" value="GlyoxalaseI/FosfomycinResist"/>
</dbReference>
<proteinExistence type="predicted"/>
<name>A0A1I1GFT8_9RHOB</name>
<dbReference type="Proteomes" id="UP000198728">
    <property type="component" value="Unassembled WGS sequence"/>
</dbReference>
<sequence length="143" mass="14976">MTSVSAVPAISGVLESAVYVEDLDATEAFYAGVLGLQRIARVDGRHAFFRCGAGVVLTFVASATRVAPAEGALPVPTHGATGEGHICFAMSASDQAVMRKHLEAEGVAIDADFAWPNGARSLYVRDPAGNSIEFAEPKLWGLE</sequence>
<evidence type="ECO:0000259" key="1">
    <source>
        <dbReference type="PROSITE" id="PS51819"/>
    </source>
</evidence>
<keyword evidence="2" id="KW-0560">Oxidoreductase</keyword>
<feature type="domain" description="VOC" evidence="1">
    <location>
        <begin position="12"/>
        <end position="137"/>
    </location>
</feature>
<dbReference type="InterPro" id="IPR004360">
    <property type="entry name" value="Glyas_Fos-R_dOase_dom"/>
</dbReference>
<dbReference type="RefSeq" id="WP_093359880.1">
    <property type="nucleotide sequence ID" value="NZ_FOLG01000002.1"/>
</dbReference>
<dbReference type="STRING" id="441112.SAMN04488094_102548"/>
<dbReference type="OrthoDB" id="9812656at2"/>
<dbReference type="PANTHER" id="PTHR21366:SF22">
    <property type="entry name" value="VOC DOMAIN-CONTAINING PROTEIN"/>
    <property type="match status" value="1"/>
</dbReference>
<dbReference type="EMBL" id="FOLG01000002">
    <property type="protein sequence ID" value="SFC10285.1"/>
    <property type="molecule type" value="Genomic_DNA"/>
</dbReference>
<dbReference type="GO" id="GO:0051213">
    <property type="term" value="F:dioxygenase activity"/>
    <property type="evidence" value="ECO:0007669"/>
    <property type="project" value="UniProtKB-KW"/>
</dbReference>
<evidence type="ECO:0000313" key="3">
    <source>
        <dbReference type="Proteomes" id="UP000198728"/>
    </source>
</evidence>
<dbReference type="PROSITE" id="PS51819">
    <property type="entry name" value="VOC"/>
    <property type="match status" value="1"/>
</dbReference>
<protein>
    <submittedName>
        <fullName evidence="2">Catechol 2,3-dioxygenase</fullName>
    </submittedName>
</protein>
<reference evidence="2 3" key="1">
    <citation type="submission" date="2016-10" db="EMBL/GenBank/DDBJ databases">
        <authorList>
            <person name="de Groot N.N."/>
        </authorList>
    </citation>
    <scope>NUCLEOTIDE SEQUENCE [LARGE SCALE GENOMIC DNA]</scope>
    <source>
        <strain evidence="2 3">DSM 19548</strain>
    </source>
</reference>